<reference evidence="2 3" key="1">
    <citation type="submission" date="2018-11" db="EMBL/GenBank/DDBJ databases">
        <title>Sequencing the genomes of 1000 actinobacteria strains.</title>
        <authorList>
            <person name="Klenk H.-P."/>
        </authorList>
    </citation>
    <scope>NUCLEOTIDE SEQUENCE [LARGE SCALE GENOMIC DNA]</scope>
    <source>
        <strain evidence="2 3">DSM 44781</strain>
    </source>
</reference>
<dbReference type="EMBL" id="RKQG01000003">
    <property type="protein sequence ID" value="RPE27930.1"/>
    <property type="molecule type" value="Genomic_DNA"/>
</dbReference>
<gene>
    <name evidence="2" type="ORF">EDD38_7224</name>
</gene>
<dbReference type="RefSeq" id="WP_162870342.1">
    <property type="nucleotide sequence ID" value="NZ_RJVJ01000003.1"/>
</dbReference>
<feature type="region of interest" description="Disordered" evidence="1">
    <location>
        <begin position="34"/>
        <end position="58"/>
    </location>
</feature>
<feature type="compositionally biased region" description="Low complexity" evidence="1">
    <location>
        <begin position="40"/>
        <end position="51"/>
    </location>
</feature>
<evidence type="ECO:0000313" key="2">
    <source>
        <dbReference type="EMBL" id="RPE27930.1"/>
    </source>
</evidence>
<evidence type="ECO:0000313" key="3">
    <source>
        <dbReference type="Proteomes" id="UP000266906"/>
    </source>
</evidence>
<dbReference type="AlphaFoldDB" id="A0A3N4RLU9"/>
<sequence length="58" mass="6121">MSSDRRPLGLAFSEPAVDHTFPVGERPLPLPAECSPFLEPGGDAPAQPPAGRVRAQQV</sequence>
<comment type="caution">
    <text evidence="2">The sequence shown here is derived from an EMBL/GenBank/DDBJ whole genome shotgun (WGS) entry which is preliminary data.</text>
</comment>
<evidence type="ECO:0000256" key="1">
    <source>
        <dbReference type="SAM" id="MobiDB-lite"/>
    </source>
</evidence>
<dbReference type="Proteomes" id="UP000266906">
    <property type="component" value="Unassembled WGS sequence"/>
</dbReference>
<protein>
    <submittedName>
        <fullName evidence="2">Uncharacterized protein</fullName>
    </submittedName>
</protein>
<organism evidence="2 3">
    <name type="scientific">Kitasatospora cineracea</name>
    <dbReference type="NCBI Taxonomy" id="88074"/>
    <lineage>
        <taxon>Bacteria</taxon>
        <taxon>Bacillati</taxon>
        <taxon>Actinomycetota</taxon>
        <taxon>Actinomycetes</taxon>
        <taxon>Kitasatosporales</taxon>
        <taxon>Streptomycetaceae</taxon>
        <taxon>Kitasatospora</taxon>
    </lineage>
</organism>
<proteinExistence type="predicted"/>
<keyword evidence="3" id="KW-1185">Reference proteome</keyword>
<name>A0A3N4RLU9_9ACTN</name>
<accession>A0A3N4RLU9</accession>